<dbReference type="Gene3D" id="3.30.70.920">
    <property type="match status" value="1"/>
</dbReference>
<reference evidence="2 3" key="1">
    <citation type="journal article" date="2019" name="Int. J. Syst. Evol. Microbiol.">
        <title>The Global Catalogue of Microorganisms (GCM) 10K type strain sequencing project: providing services to taxonomists for standard genome sequencing and annotation.</title>
        <authorList>
            <consortium name="The Broad Institute Genomics Platform"/>
            <consortium name="The Broad Institute Genome Sequencing Center for Infectious Disease"/>
            <person name="Wu L."/>
            <person name="Ma J."/>
        </authorList>
    </citation>
    <scope>NUCLEOTIDE SEQUENCE [LARGE SCALE GENOMIC DNA]</scope>
    <source>
        <strain evidence="2 3">CGMCC 1.10387</strain>
    </source>
</reference>
<organism evidence="2 3">
    <name type="scientific">Halobellus litoreus</name>
    <dbReference type="NCBI Taxonomy" id="755310"/>
    <lineage>
        <taxon>Archaea</taxon>
        <taxon>Methanobacteriati</taxon>
        <taxon>Methanobacteriota</taxon>
        <taxon>Stenosarchaea group</taxon>
        <taxon>Halobacteria</taxon>
        <taxon>Halobacteriales</taxon>
        <taxon>Haloferacaceae</taxon>
        <taxon>Halobellus</taxon>
    </lineage>
</organism>
<dbReference type="Pfam" id="PF01037">
    <property type="entry name" value="AsnC_trans_reg"/>
    <property type="match status" value="1"/>
</dbReference>
<evidence type="ECO:0000313" key="3">
    <source>
        <dbReference type="Proteomes" id="UP001597092"/>
    </source>
</evidence>
<keyword evidence="3" id="KW-1185">Reference proteome</keyword>
<proteinExistence type="predicted"/>
<dbReference type="AlphaFoldDB" id="A0ABD6DTZ7"/>
<dbReference type="Proteomes" id="UP001597092">
    <property type="component" value="Unassembled WGS sequence"/>
</dbReference>
<gene>
    <name evidence="2" type="ORF">ACFSAS_08515</name>
</gene>
<dbReference type="InterPro" id="IPR019887">
    <property type="entry name" value="Tscrpt_reg_AsnC/Lrp_C"/>
</dbReference>
<sequence>MVTAYVMVKAATGDVDRLKSEMSAIDGGVESVSVVAGDVDYIVKVRVDSPADVKDIATTIHEMGDIEDTQTYIAMD</sequence>
<protein>
    <submittedName>
        <fullName evidence="2">Lrp/AsnC family transcriptional regulator</fullName>
    </submittedName>
</protein>
<evidence type="ECO:0000313" key="2">
    <source>
        <dbReference type="EMBL" id="MFD1685651.1"/>
    </source>
</evidence>
<evidence type="ECO:0000259" key="1">
    <source>
        <dbReference type="Pfam" id="PF01037"/>
    </source>
</evidence>
<feature type="domain" description="Transcription regulator AsnC/Lrp ligand binding" evidence="1">
    <location>
        <begin position="6"/>
        <end position="75"/>
    </location>
</feature>
<dbReference type="SUPFAM" id="SSF54909">
    <property type="entry name" value="Dimeric alpha+beta barrel"/>
    <property type="match status" value="1"/>
</dbReference>
<dbReference type="EMBL" id="JBHUDP010000002">
    <property type="protein sequence ID" value="MFD1685651.1"/>
    <property type="molecule type" value="Genomic_DNA"/>
</dbReference>
<comment type="caution">
    <text evidence="2">The sequence shown here is derived from an EMBL/GenBank/DDBJ whole genome shotgun (WGS) entry which is preliminary data.</text>
</comment>
<name>A0ABD6DTZ7_9EURY</name>
<accession>A0ABD6DTZ7</accession>
<dbReference type="RefSeq" id="WP_256306295.1">
    <property type="nucleotide sequence ID" value="NZ_JANHAW010000001.1"/>
</dbReference>
<dbReference type="InterPro" id="IPR011008">
    <property type="entry name" value="Dimeric_a/b-barrel"/>
</dbReference>